<organism evidence="1 2">
    <name type="scientific">Dyadobacter koreensis</name>
    <dbReference type="NCBI Taxonomy" id="408657"/>
    <lineage>
        <taxon>Bacteria</taxon>
        <taxon>Pseudomonadati</taxon>
        <taxon>Bacteroidota</taxon>
        <taxon>Cytophagia</taxon>
        <taxon>Cytophagales</taxon>
        <taxon>Spirosomataceae</taxon>
        <taxon>Dyadobacter</taxon>
    </lineage>
</organism>
<dbReference type="Proteomes" id="UP000199532">
    <property type="component" value="Unassembled WGS sequence"/>
</dbReference>
<dbReference type="OrthoDB" id="1436925at2"/>
<evidence type="ECO:0000313" key="1">
    <source>
        <dbReference type="EMBL" id="SEJ27124.1"/>
    </source>
</evidence>
<keyword evidence="2" id="KW-1185">Reference proteome</keyword>
<dbReference type="RefSeq" id="WP_090337905.1">
    <property type="nucleotide sequence ID" value="NZ_FNXY01000006.1"/>
</dbReference>
<accession>A0A1H6XHV6</accession>
<evidence type="ECO:0000313" key="2">
    <source>
        <dbReference type="Proteomes" id="UP000199532"/>
    </source>
</evidence>
<name>A0A1H6XHV6_9BACT</name>
<sequence>MKKYLFAVLAITFIYGCNSADERKNEHEGHAHHESDGPVSDETKKMLAIHDSIMPHMDKLMDYKKQIRLELEKTDSLIAIKSSEVLRARKEEAEKLHTELDRADKAMMDWMHEFKFDTLKSLDKSETEAYVADQKSKIENVKVLMNKSLLDASQFIGKIKK</sequence>
<protein>
    <submittedName>
        <fullName evidence="1">Uncharacterized protein</fullName>
    </submittedName>
</protein>
<dbReference type="AlphaFoldDB" id="A0A1H6XHV6"/>
<proteinExistence type="predicted"/>
<reference evidence="1 2" key="1">
    <citation type="submission" date="2016-10" db="EMBL/GenBank/DDBJ databases">
        <authorList>
            <person name="de Groot N.N."/>
        </authorList>
    </citation>
    <scope>NUCLEOTIDE SEQUENCE [LARGE SCALE GENOMIC DNA]</scope>
    <source>
        <strain evidence="1 2">DSM 19938</strain>
    </source>
</reference>
<dbReference type="EMBL" id="FNXY01000006">
    <property type="protein sequence ID" value="SEJ27124.1"/>
    <property type="molecule type" value="Genomic_DNA"/>
</dbReference>
<gene>
    <name evidence="1" type="ORF">SAMN04487995_3879</name>
</gene>
<dbReference type="PROSITE" id="PS51257">
    <property type="entry name" value="PROKAR_LIPOPROTEIN"/>
    <property type="match status" value="1"/>
</dbReference>
<dbReference type="STRING" id="408657.SAMN04487995_3879"/>